<dbReference type="InterPro" id="IPR058154">
    <property type="entry name" value="Bxb1_TTP-like"/>
</dbReference>
<keyword evidence="2" id="KW-1185">Reference proteome</keyword>
<accession>A0A386K8Q7</accession>
<proteinExistence type="predicted"/>
<evidence type="ECO:0000313" key="1">
    <source>
        <dbReference type="EMBL" id="AYD81615.1"/>
    </source>
</evidence>
<dbReference type="Pfam" id="PF25681">
    <property type="entry name" value="Phage_TTP_17"/>
    <property type="match status" value="1"/>
</dbReference>
<evidence type="ECO:0000313" key="2">
    <source>
        <dbReference type="Proteomes" id="UP000274637"/>
    </source>
</evidence>
<name>A0A386K8Q7_9CAUD</name>
<gene>
    <name evidence="1" type="primary">14</name>
    <name evidence="1" type="ORF">SEA_KROMP_14</name>
</gene>
<dbReference type="EMBL" id="MH744420">
    <property type="protein sequence ID" value="AYD81615.1"/>
    <property type="molecule type" value="Genomic_DNA"/>
</dbReference>
<sequence length="188" mass="19955">MANDADNVRAALDGSIYLAPKGTTAPADLTTPWGAAWVDLGFMSDDGVSMEYSTDVEDINAWQSLSPVRRILTSVNMTLGFTAIELKASTITAYFPDSTITEVSEGTVYRLDIPAAPGPAEWAIGLEWRDGDITNRLVIPRGEITDRGAISLGRSAAVGLEMTVSAYASSAPEIATWLSNDPAWALAA</sequence>
<organism evidence="1 2">
    <name type="scientific">Streptomyces phage Kromp</name>
    <dbReference type="NCBI Taxonomy" id="2315619"/>
    <lineage>
        <taxon>Viruses</taxon>
        <taxon>Duplodnaviria</taxon>
        <taxon>Heunggongvirae</taxon>
        <taxon>Uroviricota</taxon>
        <taxon>Caudoviricetes</taxon>
        <taxon>Krompvirus</taxon>
        <taxon>Krompvirus kromp</taxon>
    </lineage>
</organism>
<protein>
    <submittedName>
        <fullName evidence="1">Major tail protein</fullName>
    </submittedName>
</protein>
<reference evidence="2" key="1">
    <citation type="submission" date="2018-08" db="EMBL/GenBank/DDBJ databases">
        <authorList>
            <person name="Mousa M."/>
            <person name="Kelsky B.L."/>
            <person name="Goh L.M."/>
            <person name="Shaffer C.D."/>
            <person name="Weston-Hafer K.A."/>
            <person name="Russell D.A."/>
            <person name="Pope W.H."/>
            <person name="Jacobs-Sera D."/>
            <person name="Hendrix R.W."/>
            <person name="Hatfull G.F."/>
        </authorList>
    </citation>
    <scope>NUCLEOTIDE SEQUENCE [LARGE SCALE GENOMIC DNA]</scope>
</reference>
<dbReference type="Proteomes" id="UP000274637">
    <property type="component" value="Segment"/>
</dbReference>